<feature type="signal peptide" evidence="2">
    <location>
        <begin position="1"/>
        <end position="22"/>
    </location>
</feature>
<evidence type="ECO:0000313" key="4">
    <source>
        <dbReference type="Proteomes" id="UP001500416"/>
    </source>
</evidence>
<evidence type="ECO:0008006" key="5">
    <source>
        <dbReference type="Google" id="ProtNLM"/>
    </source>
</evidence>
<proteinExistence type="predicted"/>
<reference evidence="3 4" key="1">
    <citation type="journal article" date="2019" name="Int. J. Syst. Evol. Microbiol.">
        <title>The Global Catalogue of Microorganisms (GCM) 10K type strain sequencing project: providing services to taxonomists for standard genome sequencing and annotation.</title>
        <authorList>
            <consortium name="The Broad Institute Genomics Platform"/>
            <consortium name="The Broad Institute Genome Sequencing Center for Infectious Disease"/>
            <person name="Wu L."/>
            <person name="Ma J."/>
        </authorList>
    </citation>
    <scope>NUCLEOTIDE SEQUENCE [LARGE SCALE GENOMIC DNA]</scope>
    <source>
        <strain evidence="3 4">JCM 3380</strain>
    </source>
</reference>
<feature type="region of interest" description="Disordered" evidence="1">
    <location>
        <begin position="20"/>
        <end position="56"/>
    </location>
</feature>
<feature type="chain" id="PRO_5046773036" description="Lipoprotein" evidence="2">
    <location>
        <begin position="23"/>
        <end position="130"/>
    </location>
</feature>
<dbReference type="Gene3D" id="3.30.10.20">
    <property type="match status" value="1"/>
</dbReference>
<evidence type="ECO:0000313" key="3">
    <source>
        <dbReference type="EMBL" id="GAA0239248.1"/>
    </source>
</evidence>
<protein>
    <recommendedName>
        <fullName evidence="5">Lipoprotein</fullName>
    </recommendedName>
</protein>
<dbReference type="RefSeq" id="WP_343935631.1">
    <property type="nucleotide sequence ID" value="NZ_BAAABU010000009.1"/>
</dbReference>
<sequence length="130" mass="13411">MKRPAATAFALLALTACTPSTSATRPADTSPPSTRTTEASPPAGTTIAPPPAAPTTKTCTVPDVVGMVHQTAQDTMQAAGLYRLREEDATGQGRVLVMDRNWTTTAQSVPASSVVDCATEVLLSAKKIGE</sequence>
<dbReference type="PROSITE" id="PS51257">
    <property type="entry name" value="PROKAR_LIPOPROTEIN"/>
    <property type="match status" value="1"/>
</dbReference>
<name>A0ABN0U5B9_9PSEU</name>
<evidence type="ECO:0000256" key="1">
    <source>
        <dbReference type="SAM" id="MobiDB-lite"/>
    </source>
</evidence>
<keyword evidence="2" id="KW-0732">Signal</keyword>
<dbReference type="EMBL" id="BAAABU010000009">
    <property type="protein sequence ID" value="GAA0239248.1"/>
    <property type="molecule type" value="Genomic_DNA"/>
</dbReference>
<comment type="caution">
    <text evidence="3">The sequence shown here is derived from an EMBL/GenBank/DDBJ whole genome shotgun (WGS) entry which is preliminary data.</text>
</comment>
<gene>
    <name evidence="3" type="ORF">GCM10010492_43050</name>
</gene>
<accession>A0ABN0U5B9</accession>
<dbReference type="Proteomes" id="UP001500416">
    <property type="component" value="Unassembled WGS sequence"/>
</dbReference>
<evidence type="ECO:0000256" key="2">
    <source>
        <dbReference type="SAM" id="SignalP"/>
    </source>
</evidence>
<keyword evidence="4" id="KW-1185">Reference proteome</keyword>
<organism evidence="3 4">
    <name type="scientific">Saccharothrix mutabilis subsp. mutabilis</name>
    <dbReference type="NCBI Taxonomy" id="66855"/>
    <lineage>
        <taxon>Bacteria</taxon>
        <taxon>Bacillati</taxon>
        <taxon>Actinomycetota</taxon>
        <taxon>Actinomycetes</taxon>
        <taxon>Pseudonocardiales</taxon>
        <taxon>Pseudonocardiaceae</taxon>
        <taxon>Saccharothrix</taxon>
    </lineage>
</organism>